<feature type="domain" description="ParB-like N-terminal" evidence="2">
    <location>
        <begin position="73"/>
        <end position="170"/>
    </location>
</feature>
<dbReference type="SMART" id="SM00470">
    <property type="entry name" value="ParB"/>
    <property type="match status" value="1"/>
</dbReference>
<comment type="caution">
    <text evidence="3">The sequence shown here is derived from an EMBL/GenBank/DDBJ whole genome shotgun (WGS) entry which is preliminary data.</text>
</comment>
<dbReference type="PANTHER" id="PTHR33375:SF1">
    <property type="entry name" value="CHROMOSOME-PARTITIONING PROTEIN PARB-RELATED"/>
    <property type="match status" value="1"/>
</dbReference>
<evidence type="ECO:0000256" key="1">
    <source>
        <dbReference type="SAM" id="MobiDB-lite"/>
    </source>
</evidence>
<proteinExistence type="predicted"/>
<dbReference type="PANTHER" id="PTHR33375">
    <property type="entry name" value="CHROMOSOME-PARTITIONING PROTEIN PARB-RELATED"/>
    <property type="match status" value="1"/>
</dbReference>
<evidence type="ECO:0000313" key="3">
    <source>
        <dbReference type="EMBL" id="MFC7704189.1"/>
    </source>
</evidence>
<dbReference type="Pfam" id="PF02195">
    <property type="entry name" value="ParB_N"/>
    <property type="match status" value="1"/>
</dbReference>
<gene>
    <name evidence="3" type="ORF">ACFQXB_08290</name>
</gene>
<dbReference type="Proteomes" id="UP001596516">
    <property type="component" value="Unassembled WGS sequence"/>
</dbReference>
<dbReference type="SUPFAM" id="SSF110849">
    <property type="entry name" value="ParB/Sulfiredoxin"/>
    <property type="match status" value="1"/>
</dbReference>
<dbReference type="InterPro" id="IPR050336">
    <property type="entry name" value="Chromosome_partition/occlusion"/>
</dbReference>
<dbReference type="InterPro" id="IPR003115">
    <property type="entry name" value="ParB_N"/>
</dbReference>
<feature type="region of interest" description="Disordered" evidence="1">
    <location>
        <begin position="282"/>
        <end position="311"/>
    </location>
</feature>
<dbReference type="InterPro" id="IPR036086">
    <property type="entry name" value="ParB/Sulfiredoxin_sf"/>
</dbReference>
<dbReference type="EMBL" id="JBHTFQ010000004">
    <property type="protein sequence ID" value="MFC7704189.1"/>
    <property type="molecule type" value="Genomic_DNA"/>
</dbReference>
<keyword evidence="4" id="KW-1185">Reference proteome</keyword>
<evidence type="ECO:0000259" key="2">
    <source>
        <dbReference type="SMART" id="SM00470"/>
    </source>
</evidence>
<evidence type="ECO:0000313" key="4">
    <source>
        <dbReference type="Proteomes" id="UP001596516"/>
    </source>
</evidence>
<name>A0ABW2UL68_9RHOB</name>
<accession>A0ABW2UL68</accession>
<protein>
    <submittedName>
        <fullName evidence="3">ParB/RepB/Spo0J family partition protein</fullName>
    </submittedName>
</protein>
<organism evidence="3 4">
    <name type="scientific">Plastorhodobacter daqingensis</name>
    <dbReference type="NCBI Taxonomy" id="1387281"/>
    <lineage>
        <taxon>Bacteria</taxon>
        <taxon>Pseudomonadati</taxon>
        <taxon>Pseudomonadota</taxon>
        <taxon>Alphaproteobacteria</taxon>
        <taxon>Rhodobacterales</taxon>
        <taxon>Paracoccaceae</taxon>
        <taxon>Plastorhodobacter</taxon>
    </lineage>
</organism>
<sequence>MAKRRRLDAPSPADLADLETGFAAKPVSPFAAPIAQVAAETARAAEPLPPADRAAAAAAEALRRAEAEGRLIRDLPLDAVFLEHLVRDRMVVSGPDMEELKTSLRLNGQRLPIEVVDLGGERYGLISGWRRVTALRALAAESGEPGQVRALIRPAQETAAAYAAMVEENELREQLTPYERGRIAVVAADQGAFRSPDDAVDAIFAAASKAKRSKIRSFALVHEELGDMLSFPTDLSERSGLRIAQALRLGLGPKLREALATGMGVDPAKEIAVMEPVLARADAASRETSRGGRPRRTAAPRAPGPDDRIPLANGVTMERVRHDDGYSIRLRGRVVDGPFIETVMRELERLLEPI</sequence>
<dbReference type="RefSeq" id="WP_377402002.1">
    <property type="nucleotide sequence ID" value="NZ_JBHTFQ010000004.1"/>
</dbReference>
<reference evidence="4" key="1">
    <citation type="journal article" date="2019" name="Int. J. Syst. Evol. Microbiol.">
        <title>The Global Catalogue of Microorganisms (GCM) 10K type strain sequencing project: providing services to taxonomists for standard genome sequencing and annotation.</title>
        <authorList>
            <consortium name="The Broad Institute Genomics Platform"/>
            <consortium name="The Broad Institute Genome Sequencing Center for Infectious Disease"/>
            <person name="Wu L."/>
            <person name="Ma J."/>
        </authorList>
    </citation>
    <scope>NUCLEOTIDE SEQUENCE [LARGE SCALE GENOMIC DNA]</scope>
    <source>
        <strain evidence="4">CGMCC 1.12750</strain>
    </source>
</reference>
<dbReference type="Gene3D" id="3.90.1530.30">
    <property type="match status" value="1"/>
</dbReference>